<dbReference type="EMBL" id="NAEP01000033">
    <property type="protein sequence ID" value="PDQ35463.1"/>
    <property type="molecule type" value="Genomic_DNA"/>
</dbReference>
<keyword evidence="3 5" id="KW-1133">Transmembrane helix</keyword>
<comment type="caution">
    <text evidence="6">The sequence shown here is derived from an EMBL/GenBank/DDBJ whole genome shotgun (WGS) entry which is preliminary data.</text>
</comment>
<dbReference type="InterPro" id="IPR003339">
    <property type="entry name" value="ABC/ECF_trnsptr_transmembrane"/>
</dbReference>
<evidence type="ECO:0000256" key="2">
    <source>
        <dbReference type="ARBA" id="ARBA00022692"/>
    </source>
</evidence>
<dbReference type="Pfam" id="PF02361">
    <property type="entry name" value="CbiQ"/>
    <property type="match status" value="1"/>
</dbReference>
<dbReference type="Proteomes" id="UP000219994">
    <property type="component" value="Unassembled WGS sequence"/>
</dbReference>
<feature type="transmembrane region" description="Helical" evidence="5">
    <location>
        <begin position="38"/>
        <end position="56"/>
    </location>
</feature>
<protein>
    <recommendedName>
        <fullName evidence="8">Cobalt ABC transporter</fullName>
    </recommendedName>
</protein>
<evidence type="ECO:0000256" key="5">
    <source>
        <dbReference type="SAM" id="Phobius"/>
    </source>
</evidence>
<dbReference type="PANTHER" id="PTHR33514">
    <property type="entry name" value="PROTEIN ABCI12, CHLOROPLASTIC"/>
    <property type="match status" value="1"/>
</dbReference>
<evidence type="ECO:0000256" key="1">
    <source>
        <dbReference type="ARBA" id="ARBA00004141"/>
    </source>
</evidence>
<dbReference type="AlphaFoldDB" id="A0A2A6FSQ9"/>
<evidence type="ECO:0000256" key="3">
    <source>
        <dbReference type="ARBA" id="ARBA00022989"/>
    </source>
</evidence>
<feature type="transmembrane region" description="Helical" evidence="5">
    <location>
        <begin position="68"/>
        <end position="88"/>
    </location>
</feature>
<accession>A0A2A6FSQ9</accession>
<evidence type="ECO:0000313" key="6">
    <source>
        <dbReference type="EMBL" id="PDQ35463.1"/>
    </source>
</evidence>
<dbReference type="PANTHER" id="PTHR33514:SF13">
    <property type="entry name" value="PROTEIN ABCI12, CHLOROPLASTIC"/>
    <property type="match status" value="1"/>
</dbReference>
<evidence type="ECO:0000256" key="4">
    <source>
        <dbReference type="ARBA" id="ARBA00023136"/>
    </source>
</evidence>
<organism evidence="6 7">
    <name type="scientific">Candidatus Lumbricidiphila eiseniae</name>
    <dbReference type="NCBI Taxonomy" id="1969409"/>
    <lineage>
        <taxon>Bacteria</taxon>
        <taxon>Bacillati</taxon>
        <taxon>Actinomycetota</taxon>
        <taxon>Actinomycetes</taxon>
        <taxon>Micrococcales</taxon>
        <taxon>Microbacteriaceae</taxon>
        <taxon>Candidatus Lumbricidiphila</taxon>
    </lineage>
</organism>
<gene>
    <name evidence="6" type="ORF">B5766_05940</name>
</gene>
<evidence type="ECO:0008006" key="8">
    <source>
        <dbReference type="Google" id="ProtNLM"/>
    </source>
</evidence>
<name>A0A2A6FSQ9_9MICO</name>
<proteinExistence type="predicted"/>
<keyword evidence="2 5" id="KW-0812">Transmembrane</keyword>
<dbReference type="GO" id="GO:0005886">
    <property type="term" value="C:plasma membrane"/>
    <property type="evidence" value="ECO:0007669"/>
    <property type="project" value="TreeGrafter"/>
</dbReference>
<evidence type="ECO:0000313" key="7">
    <source>
        <dbReference type="Proteomes" id="UP000219994"/>
    </source>
</evidence>
<comment type="subcellular location">
    <subcellularLocation>
        <location evidence="1">Membrane</location>
        <topology evidence="1">Multi-pass membrane protein</topology>
    </subcellularLocation>
</comment>
<dbReference type="CDD" id="cd16914">
    <property type="entry name" value="EcfT"/>
    <property type="match status" value="1"/>
</dbReference>
<sequence length="197" mass="21217">MIGLYSPGTSVIHRLPVIVKLVGLSGLLILIGVVDTPWFLFGAAVLVVVGILVARVPLPTALRQILPVLWILVLAVPLQIIFTGWLPALMMGGKLVTSVACAALFTMTTQVSALLDATRTLLWPLRRWVNADRIGLLLALTIRCIPVIADIVRDVLEARRARGAERSVRALVVPVVIRSLQTAEELGEALIARGADD</sequence>
<reference evidence="7" key="1">
    <citation type="submission" date="2017-03" db="EMBL/GenBank/DDBJ databases">
        <authorList>
            <person name="Lund M.B."/>
        </authorList>
    </citation>
    <scope>NUCLEOTIDE SEQUENCE [LARGE SCALE GENOMIC DNA]</scope>
</reference>
<keyword evidence="4 5" id="KW-0472">Membrane</keyword>
<feature type="transmembrane region" description="Helical" evidence="5">
    <location>
        <begin position="12"/>
        <end position="31"/>
    </location>
</feature>